<accession>A0A9P4K9K6</accession>
<protein>
    <recommendedName>
        <fullName evidence="3">G-patch domain-containing protein</fullName>
    </recommendedName>
</protein>
<dbReference type="EMBL" id="ML986615">
    <property type="protein sequence ID" value="KAF2264593.1"/>
    <property type="molecule type" value="Genomic_DNA"/>
</dbReference>
<evidence type="ECO:0000313" key="2">
    <source>
        <dbReference type="Proteomes" id="UP000800093"/>
    </source>
</evidence>
<gene>
    <name evidence="1" type="ORF">CC78DRAFT_231665</name>
</gene>
<dbReference type="InterPro" id="IPR039146">
    <property type="entry name" value="GPANK1"/>
</dbReference>
<comment type="caution">
    <text evidence="1">The sequence shown here is derived from an EMBL/GenBank/DDBJ whole genome shotgun (WGS) entry which is preliminary data.</text>
</comment>
<name>A0A9P4K9K6_9PLEO</name>
<evidence type="ECO:0008006" key="3">
    <source>
        <dbReference type="Google" id="ProtNLM"/>
    </source>
</evidence>
<reference evidence="2" key="1">
    <citation type="journal article" date="2020" name="Stud. Mycol.">
        <title>101 Dothideomycetes genomes: A test case for predicting lifestyles and emergence of pathogens.</title>
        <authorList>
            <person name="Haridas S."/>
            <person name="Albert R."/>
            <person name="Binder M."/>
            <person name="Bloem J."/>
            <person name="LaButti K."/>
            <person name="Salamov A."/>
            <person name="Andreopoulos B."/>
            <person name="Baker S."/>
            <person name="Barry K."/>
            <person name="Bills G."/>
            <person name="Bluhm B."/>
            <person name="Cannon C."/>
            <person name="Castanera R."/>
            <person name="Culley D."/>
            <person name="Daum C."/>
            <person name="Ezra D."/>
            <person name="Gonzalez J."/>
            <person name="Henrissat B."/>
            <person name="Kuo A."/>
            <person name="Liang C."/>
            <person name="Lipzen A."/>
            <person name="Lutzoni F."/>
            <person name="Magnuson J."/>
            <person name="Mondo S."/>
            <person name="Nolan M."/>
            <person name="Ohm R."/>
            <person name="Pangilinan J."/>
            <person name="Park H.-J."/>
            <person name="Ramirez L."/>
            <person name="Alfaro M."/>
            <person name="Sun H."/>
            <person name="Tritt A."/>
            <person name="Yoshinaga Y."/>
            <person name="Zwiers L.-H."/>
            <person name="Turgeon B."/>
            <person name="Goodwin S."/>
            <person name="Spatafora J."/>
            <person name="Crous P."/>
            <person name="Grigoriev I."/>
        </authorList>
    </citation>
    <scope>NUCLEOTIDE SEQUENCE [LARGE SCALE GENOMIC DNA]</scope>
    <source>
        <strain evidence="2">CBS 304.66</strain>
    </source>
</reference>
<dbReference type="PANTHER" id="PTHR20923">
    <property type="entry name" value="BAT4 PROTEIN-RELATED"/>
    <property type="match status" value="1"/>
</dbReference>
<organism evidence="1 2">
    <name type="scientific">Lojkania enalia</name>
    <dbReference type="NCBI Taxonomy" id="147567"/>
    <lineage>
        <taxon>Eukaryota</taxon>
        <taxon>Fungi</taxon>
        <taxon>Dikarya</taxon>
        <taxon>Ascomycota</taxon>
        <taxon>Pezizomycotina</taxon>
        <taxon>Dothideomycetes</taxon>
        <taxon>Pleosporomycetidae</taxon>
        <taxon>Pleosporales</taxon>
        <taxon>Pleosporales incertae sedis</taxon>
        <taxon>Lojkania</taxon>
    </lineage>
</organism>
<proteinExistence type="predicted"/>
<dbReference type="AlphaFoldDB" id="A0A9P4K9K6"/>
<dbReference type="OrthoDB" id="20282at2759"/>
<keyword evidence="2" id="KW-1185">Reference proteome</keyword>
<dbReference type="Proteomes" id="UP000800093">
    <property type="component" value="Unassembled WGS sequence"/>
</dbReference>
<dbReference type="PANTHER" id="PTHR20923:SF1">
    <property type="entry name" value="G PATCH DOMAIN AND ANKYRIN REPEAT-CONTAINING PROTEIN 1"/>
    <property type="match status" value="1"/>
</dbReference>
<evidence type="ECO:0000313" key="1">
    <source>
        <dbReference type="EMBL" id="KAF2264593.1"/>
    </source>
</evidence>
<sequence length="222" mass="24871">MNHTHSQHKDYYDDDDISTKPFVEQPTFSRGLGRYPIKFVPAAASIEPPQPAPAPVDGSSFADQYLAIVFPNGKPASPAPEYPICPTCKLIMKEPDARAHHLSVGHQMSLPRAPTPSGIDRTRMGLKYLEKHGFDVDSRKGLGAMGQGRMYPIVPMEKRDTYGLGVEPMKKEEAQKFREIKLNAGQVRKQAALSKKKDEKLRQMFYCDDKINEYLSQLDGHG</sequence>